<comment type="caution">
    <text evidence="4">The sequence shown here is derived from an EMBL/GenBank/DDBJ whole genome shotgun (WGS) entry which is preliminary data.</text>
</comment>
<dbReference type="Gene3D" id="3.40.50.2000">
    <property type="entry name" value="Glycogen Phosphorylase B"/>
    <property type="match status" value="2"/>
</dbReference>
<dbReference type="EMBL" id="JUIW01000001">
    <property type="protein sequence ID" value="RYJ45589.1"/>
    <property type="molecule type" value="Genomic_DNA"/>
</dbReference>
<dbReference type="PANTHER" id="PTHR46401:SF2">
    <property type="entry name" value="GLYCOSYLTRANSFERASE WBBK-RELATED"/>
    <property type="match status" value="1"/>
</dbReference>
<name>A0A444WI88_9FLAO</name>
<sequence length="373" mass="43176">MGGIENMLLASIKSYKTKNIDIYIISNLGGGLDHEFVKKGITLIDLKGTNPFKQFFRLFYILKIEKFDIVHSQYSHNSGFLALASYLRKVPFFISVHNQKAVFKLSWENKFFLSTLRSLYLNIHKKLSLDFSSLIVGHSEVNLDYYSRKWRGNQKFFAVKNGIDFSNLNEQANSNNENNVAFKNFIYNASKVFIHIGSFKDQKNHSFLIDLFEKLEPKKNNYKLVLLGSGNLLGAIQDKVKNRGLEDFVFFAGMQKEIGFYLEKSDIFLFPSLYEGFGNVLIEAQYMKIPVCASQITPHYEAVYKGYHKYFFDPKDLNDAFIKTNKLIEDYDKCSLGTMIDKACYFSANFSVENMVNEIVLKYKARKREFNEG</sequence>
<evidence type="ECO:0000313" key="4">
    <source>
        <dbReference type="EMBL" id="RYJ45589.1"/>
    </source>
</evidence>
<dbReference type="AlphaFoldDB" id="A0A444WI88"/>
<evidence type="ECO:0000313" key="5">
    <source>
        <dbReference type="Proteomes" id="UP000289775"/>
    </source>
</evidence>
<dbReference type="Pfam" id="PF13439">
    <property type="entry name" value="Glyco_transf_4"/>
    <property type="match status" value="1"/>
</dbReference>
<dbReference type="PANTHER" id="PTHR46401">
    <property type="entry name" value="GLYCOSYLTRANSFERASE WBBK-RELATED"/>
    <property type="match status" value="1"/>
</dbReference>
<gene>
    <name evidence="4" type="ORF">NU09_0181</name>
</gene>
<dbReference type="InterPro" id="IPR028098">
    <property type="entry name" value="Glyco_trans_4-like_N"/>
</dbReference>
<dbReference type="InterPro" id="IPR001296">
    <property type="entry name" value="Glyco_trans_1"/>
</dbReference>
<keyword evidence="1 4" id="KW-0808">Transferase</keyword>
<proteinExistence type="predicted"/>
<dbReference type="Proteomes" id="UP000289775">
    <property type="component" value="Unassembled WGS sequence"/>
</dbReference>
<reference evidence="4 5" key="1">
    <citation type="submission" date="2014-12" db="EMBL/GenBank/DDBJ databases">
        <title>Genome sequence of Flavobacterium beibuense RSKm HC5.</title>
        <authorList>
            <person name="Kim J.F."/>
            <person name="Song J.Y."/>
            <person name="Kwak M.-J."/>
            <person name="Lee S.-W."/>
        </authorList>
    </citation>
    <scope>NUCLEOTIDE SEQUENCE [LARGE SCALE GENOMIC DNA]</scope>
    <source>
        <strain evidence="4 5">RSKm HC5</strain>
    </source>
</reference>
<dbReference type="GO" id="GO:0009103">
    <property type="term" value="P:lipopolysaccharide biosynthetic process"/>
    <property type="evidence" value="ECO:0007669"/>
    <property type="project" value="TreeGrafter"/>
</dbReference>
<evidence type="ECO:0000259" key="2">
    <source>
        <dbReference type="Pfam" id="PF00534"/>
    </source>
</evidence>
<evidence type="ECO:0000259" key="3">
    <source>
        <dbReference type="Pfam" id="PF13439"/>
    </source>
</evidence>
<feature type="domain" description="Glycosyl transferase family 1" evidence="2">
    <location>
        <begin position="181"/>
        <end position="333"/>
    </location>
</feature>
<dbReference type="GO" id="GO:0016757">
    <property type="term" value="F:glycosyltransferase activity"/>
    <property type="evidence" value="ECO:0007669"/>
    <property type="project" value="InterPro"/>
</dbReference>
<feature type="domain" description="Glycosyltransferase subfamily 4-like N-terminal" evidence="3">
    <location>
        <begin position="1"/>
        <end position="165"/>
    </location>
</feature>
<accession>A0A444WI88</accession>
<keyword evidence="5" id="KW-1185">Reference proteome</keyword>
<evidence type="ECO:0000256" key="1">
    <source>
        <dbReference type="ARBA" id="ARBA00022679"/>
    </source>
</evidence>
<dbReference type="Pfam" id="PF00534">
    <property type="entry name" value="Glycos_transf_1"/>
    <property type="match status" value="1"/>
</dbReference>
<organism evidence="4 5">
    <name type="scientific">Flavobacterium beibuense</name>
    <dbReference type="NCBI Taxonomy" id="657326"/>
    <lineage>
        <taxon>Bacteria</taxon>
        <taxon>Pseudomonadati</taxon>
        <taxon>Bacteroidota</taxon>
        <taxon>Flavobacteriia</taxon>
        <taxon>Flavobacteriales</taxon>
        <taxon>Flavobacteriaceae</taxon>
        <taxon>Flavobacterium</taxon>
    </lineage>
</organism>
<protein>
    <submittedName>
        <fullName evidence="4">Glycosyltransferase</fullName>
    </submittedName>
</protein>
<dbReference type="SUPFAM" id="SSF53756">
    <property type="entry name" value="UDP-Glycosyltransferase/glycogen phosphorylase"/>
    <property type="match status" value="1"/>
</dbReference>